<name>A0AAU9K3H9_9CILI</name>
<organism evidence="1 2">
    <name type="scientific">Blepharisma stoltei</name>
    <dbReference type="NCBI Taxonomy" id="1481888"/>
    <lineage>
        <taxon>Eukaryota</taxon>
        <taxon>Sar</taxon>
        <taxon>Alveolata</taxon>
        <taxon>Ciliophora</taxon>
        <taxon>Postciliodesmatophora</taxon>
        <taxon>Heterotrichea</taxon>
        <taxon>Heterotrichida</taxon>
        <taxon>Blepharismidae</taxon>
        <taxon>Blepharisma</taxon>
    </lineage>
</organism>
<evidence type="ECO:0000313" key="1">
    <source>
        <dbReference type="EMBL" id="CAG9332277.1"/>
    </source>
</evidence>
<gene>
    <name evidence="1" type="ORF">BSTOLATCC_MIC55727</name>
</gene>
<evidence type="ECO:0000313" key="2">
    <source>
        <dbReference type="Proteomes" id="UP001162131"/>
    </source>
</evidence>
<keyword evidence="2" id="KW-1185">Reference proteome</keyword>
<proteinExistence type="predicted"/>
<accession>A0AAU9K3H9</accession>
<dbReference type="AlphaFoldDB" id="A0AAU9K3H9"/>
<protein>
    <submittedName>
        <fullName evidence="1">Uncharacterized protein</fullName>
    </submittedName>
</protein>
<reference evidence="1" key="1">
    <citation type="submission" date="2021-09" db="EMBL/GenBank/DDBJ databases">
        <authorList>
            <consortium name="AG Swart"/>
            <person name="Singh M."/>
            <person name="Singh A."/>
            <person name="Seah K."/>
            <person name="Emmerich C."/>
        </authorList>
    </citation>
    <scope>NUCLEOTIDE SEQUENCE</scope>
    <source>
        <strain evidence="1">ATCC30299</strain>
    </source>
</reference>
<dbReference type="Proteomes" id="UP001162131">
    <property type="component" value="Unassembled WGS sequence"/>
</dbReference>
<comment type="caution">
    <text evidence="1">The sequence shown here is derived from an EMBL/GenBank/DDBJ whole genome shotgun (WGS) entry which is preliminary data.</text>
</comment>
<sequence length="89" mass="10449">MIIGMIEVYKEVSALNSLIFEEREFLRMLIILSDCINSMRFYIAICISYANIIQICKKIITWVKYATCNIKYRISDIFSNKSTCLGQYK</sequence>
<dbReference type="EMBL" id="CAJZBQ010000054">
    <property type="protein sequence ID" value="CAG9332277.1"/>
    <property type="molecule type" value="Genomic_DNA"/>
</dbReference>